<feature type="non-terminal residue" evidence="1">
    <location>
        <position position="130"/>
    </location>
</feature>
<organism evidence="1 2">
    <name type="scientific">Athelia psychrophila</name>
    <dbReference type="NCBI Taxonomy" id="1759441"/>
    <lineage>
        <taxon>Eukaryota</taxon>
        <taxon>Fungi</taxon>
        <taxon>Dikarya</taxon>
        <taxon>Basidiomycota</taxon>
        <taxon>Agaricomycotina</taxon>
        <taxon>Agaricomycetes</taxon>
        <taxon>Agaricomycetidae</taxon>
        <taxon>Atheliales</taxon>
        <taxon>Atheliaceae</taxon>
        <taxon>Athelia</taxon>
    </lineage>
</organism>
<dbReference type="OrthoDB" id="3205788at2759"/>
<evidence type="ECO:0000313" key="1">
    <source>
        <dbReference type="EMBL" id="KZP12469.1"/>
    </source>
</evidence>
<dbReference type="Proteomes" id="UP000076532">
    <property type="component" value="Unassembled WGS sequence"/>
</dbReference>
<gene>
    <name evidence="1" type="ORF">FIBSPDRAFT_698918</name>
</gene>
<name>A0A166BBC5_9AGAM</name>
<protein>
    <recommendedName>
        <fullName evidence="3">Retrotransposon gag domain-containing protein</fullName>
    </recommendedName>
</protein>
<proteinExistence type="predicted"/>
<reference evidence="1 2" key="1">
    <citation type="journal article" date="2016" name="Mol. Biol. Evol.">
        <title>Comparative Genomics of Early-Diverging Mushroom-Forming Fungi Provides Insights into the Origins of Lignocellulose Decay Capabilities.</title>
        <authorList>
            <person name="Nagy L.G."/>
            <person name="Riley R."/>
            <person name="Tritt A."/>
            <person name="Adam C."/>
            <person name="Daum C."/>
            <person name="Floudas D."/>
            <person name="Sun H."/>
            <person name="Yadav J.S."/>
            <person name="Pangilinan J."/>
            <person name="Larsson K.H."/>
            <person name="Matsuura K."/>
            <person name="Barry K."/>
            <person name="Labutti K."/>
            <person name="Kuo R."/>
            <person name="Ohm R.A."/>
            <person name="Bhattacharya S.S."/>
            <person name="Shirouzu T."/>
            <person name="Yoshinaga Y."/>
            <person name="Martin F.M."/>
            <person name="Grigoriev I.V."/>
            <person name="Hibbett D.S."/>
        </authorList>
    </citation>
    <scope>NUCLEOTIDE SEQUENCE [LARGE SCALE GENOMIC DNA]</scope>
    <source>
        <strain evidence="1 2">CBS 109695</strain>
    </source>
</reference>
<accession>A0A166BBC5</accession>
<dbReference type="AlphaFoldDB" id="A0A166BBC5"/>
<keyword evidence="2" id="KW-1185">Reference proteome</keyword>
<evidence type="ECO:0008006" key="3">
    <source>
        <dbReference type="Google" id="ProtNLM"/>
    </source>
</evidence>
<sequence length="130" mass="15110">LKPVLPDIYKGEADAESFEKFSDQIYDYAKSAHLDSKQTIKIAGSRCTGDTYKFYETEVRRGKKSFTLDEFLKGMFDYIFPANFCTAQRTLFESQTQRRGQKSVDFIRRLQTIAKSAGDVMSREIVRHIW</sequence>
<dbReference type="EMBL" id="KV417647">
    <property type="protein sequence ID" value="KZP12469.1"/>
    <property type="molecule type" value="Genomic_DNA"/>
</dbReference>
<evidence type="ECO:0000313" key="2">
    <source>
        <dbReference type="Proteomes" id="UP000076532"/>
    </source>
</evidence>
<dbReference type="STRING" id="436010.A0A166BBC5"/>
<feature type="non-terminal residue" evidence="1">
    <location>
        <position position="1"/>
    </location>
</feature>